<proteinExistence type="predicted"/>
<keyword evidence="2" id="KW-0479">Metal-binding</keyword>
<dbReference type="Pfam" id="PF01979">
    <property type="entry name" value="Amidohydro_1"/>
    <property type="match status" value="1"/>
</dbReference>
<feature type="domain" description="Amidohydrolase-related" evidence="5">
    <location>
        <begin position="47"/>
        <end position="429"/>
    </location>
</feature>
<gene>
    <name evidence="7" type="ORF">AD945_09090</name>
</gene>
<sequence length="456" mass="49593">MTEVFAKQALLPQGWRRNVQITIAADGTFTSVTPDSTPGPDMQLLDMVVPPQISLHSHAFQRAMAGLAERRQNPDDTFWTWRTRMYQLAHRISPEQMQDVAAFLYMQMLKAGYAQVAEFHYLHNAVDGRPYASPAEMSSRLAAAATDAGIGITLLPTLYARGGFDGSPLNDAQKRFASTPDTIARILSDLQSDWHGSPLVTAGIGLHSLRAVDIHTLGDLLRAVGPAAPIHIHIAEQPREVETCLSVTGQRPVEHLMSHLPIDARWCLVHATHLSAEEVTAIARSEAVAGLCPITEANLGDGIFPFEAYVAQSGRFGIGSDSNVLLSPWEELRLLEYGLRLQSQKRCVALPPDHKGSIGAWLYRQSLAGGAQASGLPLSGLQPGARADLCVLDEQALSLPDLQNDDILDSAIFATSSPPVRHVMCAGQWRITDGHHPDEARLTRAFHATLRTLMAA</sequence>
<comment type="cofactor">
    <cofactor evidence="1">
        <name>Zn(2+)</name>
        <dbReference type="ChEBI" id="CHEBI:29105"/>
    </cofactor>
</comment>
<dbReference type="Proteomes" id="UP000075636">
    <property type="component" value="Unassembled WGS sequence"/>
</dbReference>
<dbReference type="PANTHER" id="PTHR11271:SF48">
    <property type="entry name" value="AMIDOHYDROLASE-RELATED DOMAIN-CONTAINING PROTEIN"/>
    <property type="match status" value="1"/>
</dbReference>
<evidence type="ECO:0000313" key="8">
    <source>
        <dbReference type="Proteomes" id="UP000075636"/>
    </source>
</evidence>
<dbReference type="SUPFAM" id="SSF51338">
    <property type="entry name" value="Composite domain of metallo-dependent hydrolases"/>
    <property type="match status" value="1"/>
</dbReference>
<accession>A0A149TIS3</accession>
<dbReference type="Pfam" id="PF22429">
    <property type="entry name" value="HutF_N"/>
    <property type="match status" value="1"/>
</dbReference>
<dbReference type="InterPro" id="IPR051607">
    <property type="entry name" value="Metallo-dep_hydrolases"/>
</dbReference>
<dbReference type="GO" id="GO:0046872">
    <property type="term" value="F:metal ion binding"/>
    <property type="evidence" value="ECO:0007669"/>
    <property type="project" value="UniProtKB-KW"/>
</dbReference>
<dbReference type="RefSeq" id="WP_062108227.1">
    <property type="nucleotide sequence ID" value="NZ_LHZR01000107.1"/>
</dbReference>
<dbReference type="GO" id="GO:0019239">
    <property type="term" value="F:deaminase activity"/>
    <property type="evidence" value="ECO:0007669"/>
    <property type="project" value="TreeGrafter"/>
</dbReference>
<dbReference type="InterPro" id="IPR055156">
    <property type="entry name" value="HutF-like_N"/>
</dbReference>
<dbReference type="Gene3D" id="3.20.20.140">
    <property type="entry name" value="Metal-dependent hydrolases"/>
    <property type="match status" value="1"/>
</dbReference>
<dbReference type="NCBIfam" id="NF006684">
    <property type="entry name" value="PRK09229.1-5"/>
    <property type="match status" value="1"/>
</dbReference>
<dbReference type="STRING" id="318683.A0U94_00485"/>
<dbReference type="EMBL" id="LHZR01000107">
    <property type="protein sequence ID" value="KXV47836.1"/>
    <property type="molecule type" value="Genomic_DNA"/>
</dbReference>
<dbReference type="InterPro" id="IPR010252">
    <property type="entry name" value="HutF"/>
</dbReference>
<reference evidence="7 8" key="1">
    <citation type="submission" date="2015-06" db="EMBL/GenBank/DDBJ databases">
        <title>Improved classification and identification of acetic acid bacteria using matrix-assisted laser desorption/ionization time-of-flight mass spectrometry; Gluconobacter nephelii and Gluconobacter uchimurae are later heterotypic synonyms of Gluconobacter japonicus and Gluconobacter oxydans, respectively.</title>
        <authorList>
            <person name="Li L."/>
            <person name="Cleenwerck I."/>
            <person name="De Vuyst L."/>
            <person name="Vandamme P."/>
        </authorList>
    </citation>
    <scope>NUCLEOTIDE SEQUENCE [LARGE SCALE GENOMIC DNA]</scope>
    <source>
        <strain evidence="7 8">LMG 1768</strain>
    </source>
</reference>
<dbReference type="InterPro" id="IPR032466">
    <property type="entry name" value="Metal_Hydrolase"/>
</dbReference>
<dbReference type="SUPFAM" id="SSF51556">
    <property type="entry name" value="Metallo-dependent hydrolases"/>
    <property type="match status" value="1"/>
</dbReference>
<dbReference type="GO" id="GO:0005829">
    <property type="term" value="C:cytosol"/>
    <property type="evidence" value="ECO:0007669"/>
    <property type="project" value="TreeGrafter"/>
</dbReference>
<keyword evidence="3 7" id="KW-0378">Hydrolase</keyword>
<evidence type="ECO:0000256" key="4">
    <source>
        <dbReference type="ARBA" id="ARBA00022833"/>
    </source>
</evidence>
<evidence type="ECO:0000256" key="1">
    <source>
        <dbReference type="ARBA" id="ARBA00001947"/>
    </source>
</evidence>
<feature type="domain" description="Formimidoylglutamate deiminase N-terminal" evidence="6">
    <location>
        <begin position="1"/>
        <end position="41"/>
    </location>
</feature>
<comment type="caution">
    <text evidence="7">The sequence shown here is derived from an EMBL/GenBank/DDBJ whole genome shotgun (WGS) entry which is preliminary data.</text>
</comment>
<name>A0A149TIS3_9PROT</name>
<keyword evidence="4" id="KW-0862">Zinc</keyword>
<evidence type="ECO:0000259" key="6">
    <source>
        <dbReference type="Pfam" id="PF22429"/>
    </source>
</evidence>
<dbReference type="InterPro" id="IPR006680">
    <property type="entry name" value="Amidohydro-rel"/>
</dbReference>
<dbReference type="NCBIfam" id="NF006681">
    <property type="entry name" value="PRK09229.1-2"/>
    <property type="match status" value="1"/>
</dbReference>
<evidence type="ECO:0000256" key="2">
    <source>
        <dbReference type="ARBA" id="ARBA00022723"/>
    </source>
</evidence>
<dbReference type="InterPro" id="IPR011059">
    <property type="entry name" value="Metal-dep_hydrolase_composite"/>
</dbReference>
<protein>
    <submittedName>
        <fullName evidence="7">N-formylglutamate amidohydrolase</fullName>
    </submittedName>
</protein>
<dbReference type="PANTHER" id="PTHR11271">
    <property type="entry name" value="GUANINE DEAMINASE"/>
    <property type="match status" value="1"/>
</dbReference>
<evidence type="ECO:0000256" key="3">
    <source>
        <dbReference type="ARBA" id="ARBA00022801"/>
    </source>
</evidence>
<organism evidence="7 8">
    <name type="scientific">Gluconobacter albidus</name>
    <dbReference type="NCBI Taxonomy" id="318683"/>
    <lineage>
        <taxon>Bacteria</taxon>
        <taxon>Pseudomonadati</taxon>
        <taxon>Pseudomonadota</taxon>
        <taxon>Alphaproteobacteria</taxon>
        <taxon>Acetobacterales</taxon>
        <taxon>Acetobacteraceae</taxon>
        <taxon>Gluconobacter</taxon>
    </lineage>
</organism>
<dbReference type="PATRIC" id="fig|318683.6.peg.615"/>
<dbReference type="AlphaFoldDB" id="A0A149TIS3"/>
<dbReference type="Gene3D" id="2.30.40.10">
    <property type="entry name" value="Urease, subunit C, domain 1"/>
    <property type="match status" value="1"/>
</dbReference>
<dbReference type="NCBIfam" id="TIGR02022">
    <property type="entry name" value="hutF"/>
    <property type="match status" value="1"/>
</dbReference>
<evidence type="ECO:0000259" key="5">
    <source>
        <dbReference type="Pfam" id="PF01979"/>
    </source>
</evidence>
<evidence type="ECO:0000313" key="7">
    <source>
        <dbReference type="EMBL" id="KXV47836.1"/>
    </source>
</evidence>
<dbReference type="OrthoDB" id="9796020at2"/>